<keyword evidence="3 5" id="KW-0378">Hydrolase</keyword>
<evidence type="ECO:0000256" key="4">
    <source>
        <dbReference type="ARBA" id="ARBA00022839"/>
    </source>
</evidence>
<dbReference type="AlphaFoldDB" id="A0A1F5GU34"/>
<dbReference type="NCBIfam" id="TIGR00237">
    <property type="entry name" value="xseA"/>
    <property type="match status" value="1"/>
</dbReference>
<dbReference type="InterPro" id="IPR020579">
    <property type="entry name" value="Exonuc_VII_lsu_C"/>
</dbReference>
<sequence length="421" mass="48176">MKILQGRKIYSVSEVNYFAREILEQMQFWVEGEISSIRKNPNWNFYYLDIKDEKAVLSCIADGLIFNNSEQDLVGQSVLIHGNLTLYEPLGKFQLRIYSLEIIGEGYLQKKLEELIKKLRAEGLFDAKYKKILPLYPKKVCLVTSNQSDAWADFKKHSIDKFALIELYLADVRVQGPKSVSHLMKVLPKVDKMKFDVVVITRGGGSLEDLTAFNNEQVARIIFSMKTPTLVAVGHEANESLAEWVADKRASTPTDAAHILTSGYTNAIDKIDNQKIYLKSKISFIFSTNYQRLDLYDYKLQQVKNRFKLFISKLLVLDETMKHYKEFKITAALSEIYRSFEALRKNSLQLISSNKGKLAHLQKNLFLISPQNTLKRGYSMVFNQENKLITTVNSVEVGNIIKVKLADGRLTSIVESKNTND</sequence>
<evidence type="ECO:0000256" key="2">
    <source>
        <dbReference type="ARBA" id="ARBA00022722"/>
    </source>
</evidence>
<dbReference type="Pfam" id="PF13742">
    <property type="entry name" value="tRNA_anti_2"/>
    <property type="match status" value="1"/>
</dbReference>
<comment type="caution">
    <text evidence="9">The sequence shown here is derived from an EMBL/GenBank/DDBJ whole genome shotgun (WGS) entry which is preliminary data.</text>
</comment>
<dbReference type="PANTHER" id="PTHR30008">
    <property type="entry name" value="EXODEOXYRIBONUCLEASE 7 LARGE SUBUNIT"/>
    <property type="match status" value="1"/>
</dbReference>
<keyword evidence="4 5" id="KW-0269">Exonuclease</keyword>
<keyword evidence="1 5" id="KW-0963">Cytoplasm</keyword>
<dbReference type="GO" id="GO:0008855">
    <property type="term" value="F:exodeoxyribonuclease VII activity"/>
    <property type="evidence" value="ECO:0007669"/>
    <property type="project" value="UniProtKB-UniRule"/>
</dbReference>
<dbReference type="EMBL" id="MFBN01000020">
    <property type="protein sequence ID" value="OGD95339.1"/>
    <property type="molecule type" value="Genomic_DNA"/>
</dbReference>
<dbReference type="PANTHER" id="PTHR30008:SF0">
    <property type="entry name" value="EXODEOXYRIBONUCLEASE 7 LARGE SUBUNIT"/>
    <property type="match status" value="1"/>
</dbReference>
<evidence type="ECO:0000256" key="6">
    <source>
        <dbReference type="RuleBase" id="RU004355"/>
    </source>
</evidence>
<evidence type="ECO:0000313" key="10">
    <source>
        <dbReference type="Proteomes" id="UP000178336"/>
    </source>
</evidence>
<comment type="function">
    <text evidence="5">Bidirectionally degrades single-stranded DNA into large acid-insoluble oligonucleotides, which are then degraded further into small acid-soluble oligonucleotides.</text>
</comment>
<evidence type="ECO:0000259" key="8">
    <source>
        <dbReference type="Pfam" id="PF13742"/>
    </source>
</evidence>
<dbReference type="Proteomes" id="UP000178336">
    <property type="component" value="Unassembled WGS sequence"/>
</dbReference>
<dbReference type="GO" id="GO:0005737">
    <property type="term" value="C:cytoplasm"/>
    <property type="evidence" value="ECO:0007669"/>
    <property type="project" value="UniProtKB-SubCell"/>
</dbReference>
<dbReference type="GO" id="GO:0009318">
    <property type="term" value="C:exodeoxyribonuclease VII complex"/>
    <property type="evidence" value="ECO:0007669"/>
    <property type="project" value="UniProtKB-UniRule"/>
</dbReference>
<evidence type="ECO:0000259" key="7">
    <source>
        <dbReference type="Pfam" id="PF02601"/>
    </source>
</evidence>
<dbReference type="GO" id="GO:0003676">
    <property type="term" value="F:nucleic acid binding"/>
    <property type="evidence" value="ECO:0007669"/>
    <property type="project" value="InterPro"/>
</dbReference>
<gene>
    <name evidence="5" type="primary">xseA</name>
    <name evidence="9" type="ORF">A3A48_01945</name>
</gene>
<dbReference type="Pfam" id="PF02601">
    <property type="entry name" value="Exonuc_VII_L"/>
    <property type="match status" value="1"/>
</dbReference>
<evidence type="ECO:0000256" key="1">
    <source>
        <dbReference type="ARBA" id="ARBA00022490"/>
    </source>
</evidence>
<dbReference type="CDD" id="cd04489">
    <property type="entry name" value="ExoVII_LU_OBF"/>
    <property type="match status" value="1"/>
</dbReference>
<evidence type="ECO:0000313" key="9">
    <source>
        <dbReference type="EMBL" id="OGD95339.1"/>
    </source>
</evidence>
<evidence type="ECO:0000256" key="5">
    <source>
        <dbReference type="HAMAP-Rule" id="MF_00378"/>
    </source>
</evidence>
<protein>
    <recommendedName>
        <fullName evidence="5">Exodeoxyribonuclease 7 large subunit</fullName>
        <ecNumber evidence="5">3.1.11.6</ecNumber>
    </recommendedName>
    <alternativeName>
        <fullName evidence="5">Exodeoxyribonuclease VII large subunit</fullName>
        <shortName evidence="5">Exonuclease VII large subunit</shortName>
    </alternativeName>
</protein>
<comment type="subcellular location">
    <subcellularLocation>
        <location evidence="5 6">Cytoplasm</location>
    </subcellularLocation>
</comment>
<keyword evidence="2 5" id="KW-0540">Nuclease</keyword>
<comment type="subunit">
    <text evidence="5">Heterooligomer composed of large and small subunits.</text>
</comment>
<name>A0A1F5GU34_9BACT</name>
<feature type="domain" description="OB-fold nucleic acid binding" evidence="8">
    <location>
        <begin position="10"/>
        <end position="100"/>
    </location>
</feature>
<comment type="catalytic activity">
    <reaction evidence="5 6">
        <text>Exonucleolytic cleavage in either 5'- to 3'- or 3'- to 5'-direction to yield nucleoside 5'-phosphates.</text>
        <dbReference type="EC" id="3.1.11.6"/>
    </reaction>
</comment>
<dbReference type="GO" id="GO:0006308">
    <property type="term" value="P:DNA catabolic process"/>
    <property type="evidence" value="ECO:0007669"/>
    <property type="project" value="UniProtKB-UniRule"/>
</dbReference>
<accession>A0A1F5GU34</accession>
<dbReference type="HAMAP" id="MF_00378">
    <property type="entry name" value="Exonuc_7_L"/>
    <property type="match status" value="1"/>
</dbReference>
<comment type="similarity">
    <text evidence="5 6">Belongs to the XseA family.</text>
</comment>
<proteinExistence type="inferred from homology"/>
<dbReference type="InterPro" id="IPR003753">
    <property type="entry name" value="Exonuc_VII_L"/>
</dbReference>
<organism evidence="9 10">
    <name type="scientific">Candidatus Curtissbacteria bacterium RIFCSPLOWO2_01_FULL_37_9</name>
    <dbReference type="NCBI Taxonomy" id="1797724"/>
    <lineage>
        <taxon>Bacteria</taxon>
        <taxon>Candidatus Curtissiibacteriota</taxon>
    </lineage>
</organism>
<dbReference type="STRING" id="1797724.A3A48_01945"/>
<dbReference type="InterPro" id="IPR025824">
    <property type="entry name" value="OB-fold_nuc-bd_dom"/>
</dbReference>
<dbReference type="EC" id="3.1.11.6" evidence="5"/>
<evidence type="ECO:0000256" key="3">
    <source>
        <dbReference type="ARBA" id="ARBA00022801"/>
    </source>
</evidence>
<feature type="domain" description="Exonuclease VII large subunit C-terminal" evidence="7">
    <location>
        <begin position="124"/>
        <end position="411"/>
    </location>
</feature>
<reference evidence="9 10" key="1">
    <citation type="journal article" date="2016" name="Nat. Commun.">
        <title>Thousands of microbial genomes shed light on interconnected biogeochemical processes in an aquifer system.</title>
        <authorList>
            <person name="Anantharaman K."/>
            <person name="Brown C.T."/>
            <person name="Hug L.A."/>
            <person name="Sharon I."/>
            <person name="Castelle C.J."/>
            <person name="Probst A.J."/>
            <person name="Thomas B.C."/>
            <person name="Singh A."/>
            <person name="Wilkins M.J."/>
            <person name="Karaoz U."/>
            <person name="Brodie E.L."/>
            <person name="Williams K.H."/>
            <person name="Hubbard S.S."/>
            <person name="Banfield J.F."/>
        </authorList>
    </citation>
    <scope>NUCLEOTIDE SEQUENCE [LARGE SCALE GENOMIC DNA]</scope>
</reference>